<sequence>MEIVTARGQLLACILKEPHARIFLWSCSQNRDESCNPKADDPITWPRVGIHQLWLYYLLFQQILDHCMNDRFNTDYTDFVLVNATLTGSLLLSGPGGLTMCTISDQDSGLGL</sequence>
<dbReference type="EMBL" id="JAYMYQ010000010">
    <property type="protein sequence ID" value="KAK7308421.1"/>
    <property type="molecule type" value="Genomic_DNA"/>
</dbReference>
<evidence type="ECO:0000313" key="1">
    <source>
        <dbReference type="EMBL" id="KAK7308421.1"/>
    </source>
</evidence>
<name>A0AAN9PS21_CANGL</name>
<protein>
    <submittedName>
        <fullName evidence="1">Uncharacterized protein</fullName>
    </submittedName>
</protein>
<evidence type="ECO:0000313" key="2">
    <source>
        <dbReference type="Proteomes" id="UP001367508"/>
    </source>
</evidence>
<gene>
    <name evidence="1" type="ORF">VNO77_42026</name>
</gene>
<dbReference type="Proteomes" id="UP001367508">
    <property type="component" value="Unassembled WGS sequence"/>
</dbReference>
<dbReference type="AlphaFoldDB" id="A0AAN9PS21"/>
<keyword evidence="2" id="KW-1185">Reference proteome</keyword>
<proteinExistence type="predicted"/>
<comment type="caution">
    <text evidence="1">The sequence shown here is derived from an EMBL/GenBank/DDBJ whole genome shotgun (WGS) entry which is preliminary data.</text>
</comment>
<accession>A0AAN9PS21</accession>
<reference evidence="1 2" key="1">
    <citation type="submission" date="2024-01" db="EMBL/GenBank/DDBJ databases">
        <title>The genomes of 5 underutilized Papilionoideae crops provide insights into root nodulation and disease resistanc.</title>
        <authorList>
            <person name="Jiang F."/>
        </authorList>
    </citation>
    <scope>NUCLEOTIDE SEQUENCE [LARGE SCALE GENOMIC DNA]</scope>
    <source>
        <strain evidence="1">LVBAO_FW01</strain>
        <tissue evidence="1">Leaves</tissue>
    </source>
</reference>
<organism evidence="1 2">
    <name type="scientific">Canavalia gladiata</name>
    <name type="common">Sword bean</name>
    <name type="synonym">Dolichos gladiatus</name>
    <dbReference type="NCBI Taxonomy" id="3824"/>
    <lineage>
        <taxon>Eukaryota</taxon>
        <taxon>Viridiplantae</taxon>
        <taxon>Streptophyta</taxon>
        <taxon>Embryophyta</taxon>
        <taxon>Tracheophyta</taxon>
        <taxon>Spermatophyta</taxon>
        <taxon>Magnoliopsida</taxon>
        <taxon>eudicotyledons</taxon>
        <taxon>Gunneridae</taxon>
        <taxon>Pentapetalae</taxon>
        <taxon>rosids</taxon>
        <taxon>fabids</taxon>
        <taxon>Fabales</taxon>
        <taxon>Fabaceae</taxon>
        <taxon>Papilionoideae</taxon>
        <taxon>50 kb inversion clade</taxon>
        <taxon>NPAAA clade</taxon>
        <taxon>indigoferoid/millettioid clade</taxon>
        <taxon>Phaseoleae</taxon>
        <taxon>Canavalia</taxon>
    </lineage>
</organism>